<sequence length="348" mass="38916">MKSPIKTAIVGYGSVAEKMHAPLISVCSDLELIAVVERHQNKSQEKYPEVTIYRSLEELLEKSDVDLVVITTPNTHHFPMAKQCLLAGKHVVVDKPITIHSWEAEELKVLSEKVGKICTAFQNRRFDGDILTLQQLVEEETLGGLVYLESHFDRFRPDLSGNWREEVGAGNGITYDLGSHLIDQVYITFGAPDSIQADIRKQRTDAIVDDHFDITMDYGRFKARLTAGVLVNAPTPKYLLLGQNGSYQKFGMDVQEQAFKAGVQPAGDSWGVEPEENWGKIFLKDGTKPYPSIPGDYRIFYNNIADVLLRGASLKVTIQQAISVLKMIEASFLSASENRSIAREEGNW</sequence>
<dbReference type="InterPro" id="IPR036291">
    <property type="entry name" value="NAD(P)-bd_dom_sf"/>
</dbReference>
<evidence type="ECO:0000256" key="1">
    <source>
        <dbReference type="ARBA" id="ARBA00010928"/>
    </source>
</evidence>
<dbReference type="Gene3D" id="3.40.50.720">
    <property type="entry name" value="NAD(P)-binding Rossmann-like Domain"/>
    <property type="match status" value="1"/>
</dbReference>
<dbReference type="eggNOG" id="COG0673">
    <property type="taxonomic scope" value="Bacteria"/>
</dbReference>
<evidence type="ECO:0000313" key="5">
    <source>
        <dbReference type="EMBL" id="EAZ82204.1"/>
    </source>
</evidence>
<dbReference type="EMBL" id="AAXU02000001">
    <property type="protein sequence ID" value="EAZ82204.1"/>
    <property type="molecule type" value="Genomic_DNA"/>
</dbReference>
<dbReference type="PANTHER" id="PTHR43708">
    <property type="entry name" value="CONSERVED EXPRESSED OXIDOREDUCTASE (EUROFUNG)"/>
    <property type="match status" value="1"/>
</dbReference>
<dbReference type="InterPro" id="IPR051317">
    <property type="entry name" value="Gfo/Idh/MocA_oxidoreduct"/>
</dbReference>
<accession>A3HVN2</accession>
<dbReference type="Pfam" id="PF02894">
    <property type="entry name" value="GFO_IDH_MocA_C"/>
    <property type="match status" value="1"/>
</dbReference>
<dbReference type="OrthoDB" id="9815825at2"/>
<evidence type="ECO:0000259" key="4">
    <source>
        <dbReference type="Pfam" id="PF02894"/>
    </source>
</evidence>
<comment type="caution">
    <text evidence="5">The sequence shown here is derived from an EMBL/GenBank/DDBJ whole genome shotgun (WGS) entry which is preliminary data.</text>
</comment>
<keyword evidence="2" id="KW-0560">Oxidoreductase</keyword>
<dbReference type="AlphaFoldDB" id="A3HVN2"/>
<evidence type="ECO:0000259" key="3">
    <source>
        <dbReference type="Pfam" id="PF01408"/>
    </source>
</evidence>
<proteinExistence type="inferred from homology"/>
<dbReference type="Proteomes" id="UP000003919">
    <property type="component" value="Unassembled WGS sequence"/>
</dbReference>
<dbReference type="PANTHER" id="PTHR43708:SF5">
    <property type="entry name" value="CONSERVED EXPRESSED OXIDOREDUCTASE (EUROFUNG)-RELATED"/>
    <property type="match status" value="1"/>
</dbReference>
<evidence type="ECO:0000313" key="6">
    <source>
        <dbReference type="Proteomes" id="UP000003919"/>
    </source>
</evidence>
<dbReference type="InterPro" id="IPR000683">
    <property type="entry name" value="Gfo/Idh/MocA-like_OxRdtase_N"/>
</dbReference>
<gene>
    <name evidence="5" type="ORF">ALPR1_03145</name>
</gene>
<dbReference type="GO" id="GO:0000166">
    <property type="term" value="F:nucleotide binding"/>
    <property type="evidence" value="ECO:0007669"/>
    <property type="project" value="InterPro"/>
</dbReference>
<name>A3HVN2_9BACT</name>
<dbReference type="GO" id="GO:0016491">
    <property type="term" value="F:oxidoreductase activity"/>
    <property type="evidence" value="ECO:0007669"/>
    <property type="project" value="UniProtKB-KW"/>
</dbReference>
<protein>
    <submittedName>
        <fullName evidence="5">Oxidoreductase, NAD-binding</fullName>
    </submittedName>
</protein>
<reference evidence="5 6" key="1">
    <citation type="journal article" date="2011" name="J. Bacteriol.">
        <title>Complete genome sequence of Algoriphagus sp. PR1, bacterial prey of a colony-forming choanoflagellate.</title>
        <authorList>
            <person name="Alegado R.A."/>
            <person name="Ferriera S."/>
            <person name="Nusbaum C."/>
            <person name="Young S.K."/>
            <person name="Zeng Q."/>
            <person name="Imamovic A."/>
            <person name="Fairclough S.R."/>
            <person name="King N."/>
        </authorList>
    </citation>
    <scope>NUCLEOTIDE SEQUENCE [LARGE SCALE GENOMIC DNA]</scope>
    <source>
        <strain evidence="5 6">PR1</strain>
    </source>
</reference>
<organism evidence="5 6">
    <name type="scientific">Algoriphagus machipongonensis</name>
    <dbReference type="NCBI Taxonomy" id="388413"/>
    <lineage>
        <taxon>Bacteria</taxon>
        <taxon>Pseudomonadati</taxon>
        <taxon>Bacteroidota</taxon>
        <taxon>Cytophagia</taxon>
        <taxon>Cytophagales</taxon>
        <taxon>Cyclobacteriaceae</taxon>
        <taxon>Algoriphagus</taxon>
    </lineage>
</organism>
<dbReference type="SUPFAM" id="SSF51735">
    <property type="entry name" value="NAD(P)-binding Rossmann-fold domains"/>
    <property type="match status" value="1"/>
</dbReference>
<dbReference type="STRING" id="388413.ALPR1_03145"/>
<feature type="domain" description="Gfo/Idh/MocA-like oxidoreductase C-terminal" evidence="4">
    <location>
        <begin position="135"/>
        <end position="341"/>
    </location>
</feature>
<dbReference type="InterPro" id="IPR004104">
    <property type="entry name" value="Gfo/Idh/MocA-like_OxRdtase_C"/>
</dbReference>
<dbReference type="RefSeq" id="WP_008198318.1">
    <property type="nucleotide sequence ID" value="NZ_CM001023.1"/>
</dbReference>
<comment type="similarity">
    <text evidence="1">Belongs to the Gfo/Idh/MocA family.</text>
</comment>
<dbReference type="Pfam" id="PF01408">
    <property type="entry name" value="GFO_IDH_MocA"/>
    <property type="match status" value="1"/>
</dbReference>
<evidence type="ECO:0000256" key="2">
    <source>
        <dbReference type="ARBA" id="ARBA00023002"/>
    </source>
</evidence>
<keyword evidence="6" id="KW-1185">Reference proteome</keyword>
<feature type="domain" description="Gfo/Idh/MocA-like oxidoreductase N-terminal" evidence="3">
    <location>
        <begin position="5"/>
        <end position="119"/>
    </location>
</feature>
<dbReference type="Gene3D" id="3.30.360.10">
    <property type="entry name" value="Dihydrodipicolinate Reductase, domain 2"/>
    <property type="match status" value="1"/>
</dbReference>
<dbReference type="HOGENOM" id="CLU_023194_19_1_10"/>